<dbReference type="GO" id="GO:0005886">
    <property type="term" value="C:plasma membrane"/>
    <property type="evidence" value="ECO:0007669"/>
    <property type="project" value="UniProtKB-SubCell"/>
</dbReference>
<evidence type="ECO:0000259" key="10">
    <source>
        <dbReference type="PROSITE" id="PS50983"/>
    </source>
</evidence>
<gene>
    <name evidence="11" type="ORF">GCM10007425_18100</name>
</gene>
<dbReference type="PROSITE" id="PS50983">
    <property type="entry name" value="FE_B12_PBP"/>
    <property type="match status" value="1"/>
</dbReference>
<keyword evidence="4" id="KW-0732">Signal</keyword>
<dbReference type="InterPro" id="IPR002491">
    <property type="entry name" value="ABC_transptr_periplasmic_BD"/>
</dbReference>
<dbReference type="GO" id="GO:0030288">
    <property type="term" value="C:outer membrane-bounded periplasmic space"/>
    <property type="evidence" value="ECO:0007669"/>
    <property type="project" value="TreeGrafter"/>
</dbReference>
<dbReference type="RefSeq" id="WP_229704205.1">
    <property type="nucleotide sequence ID" value="NZ_BMJT01000005.1"/>
</dbReference>
<evidence type="ECO:0000256" key="3">
    <source>
        <dbReference type="ARBA" id="ARBA00022448"/>
    </source>
</evidence>
<keyword evidence="7" id="KW-0804">Transcription</keyword>
<evidence type="ECO:0000259" key="9">
    <source>
        <dbReference type="PROSITE" id="PS01124"/>
    </source>
</evidence>
<dbReference type="AlphaFoldDB" id="A0A917G6A8"/>
<keyword evidence="3" id="KW-0813">Transport</keyword>
<keyword evidence="12" id="KW-1185">Reference proteome</keyword>
<dbReference type="SUPFAM" id="SSF53807">
    <property type="entry name" value="Helical backbone' metal receptor"/>
    <property type="match status" value="1"/>
</dbReference>
<dbReference type="Pfam" id="PF01497">
    <property type="entry name" value="Peripla_BP_2"/>
    <property type="match status" value="1"/>
</dbReference>
<sequence length="645" mass="73382">MYEQLQLWNQVTLHVLDIQVLHLHSEHELRKYIAPSSMFVFIANGQTEIWLEGEVSFSEHFQLIHVAKGQQLTVESAKADVYLVMYHAVLPSSALKEFHIMMQKNNPFMKNWSIIPKQPLELLNQYKELAMTWERLLNEKEHKTSLARSMESLTRLKIQGDFLRLVQLMLEERVIQNTKPTLVEQVLRYITQHFREPISIARLASQLNYTPQYITRTFKAQMGCSPSEYMMRLRMEVAKQILVNSAASLQEIASYIGYNDSLYFTRIFKKQVGIAPGEYRKNHANVVSKNTMNEYESSIVATQNAMYDLNINEINYHLISDGGRDMAMSKSLVTAALLCLTMVTTGCSTASETNKGGTSIKEEKQQTATASQSDMRTITTSMGDVEVAVEPKRVAAPGYLGTVLALGVEPIASDKFLMDSPYLEGMIDDVTNVDDSLEALTELEPDVIITHLNQPETVDKYKMIAPTIAMPYNSFESIQEEIRYFGDLLNKKEEAEKWIAQFEAHTNELKQQVQDALGNNETVSIMQEYDGKVFLFGSKSGRGGRIMYEILGANPPADVPEHMLKESYYEFSLEMLPQYTGDYLVLTTKSTLEELQADPIWGQLPAVQQGNVYLWTESESWFRDPIAVEAQIDDLAKWIIDVAKK</sequence>
<evidence type="ECO:0000256" key="6">
    <source>
        <dbReference type="ARBA" id="ARBA00023125"/>
    </source>
</evidence>
<dbReference type="Gene3D" id="1.10.10.60">
    <property type="entry name" value="Homeodomain-like"/>
    <property type="match status" value="2"/>
</dbReference>
<feature type="domain" description="HTH araC/xylS-type" evidence="9">
    <location>
        <begin position="184"/>
        <end position="282"/>
    </location>
</feature>
<evidence type="ECO:0000256" key="8">
    <source>
        <dbReference type="SAM" id="MobiDB-lite"/>
    </source>
</evidence>
<dbReference type="GO" id="GO:0043565">
    <property type="term" value="F:sequence-specific DNA binding"/>
    <property type="evidence" value="ECO:0007669"/>
    <property type="project" value="InterPro"/>
</dbReference>
<evidence type="ECO:0000256" key="2">
    <source>
        <dbReference type="ARBA" id="ARBA00008814"/>
    </source>
</evidence>
<dbReference type="PROSITE" id="PS00041">
    <property type="entry name" value="HTH_ARAC_FAMILY_1"/>
    <property type="match status" value="1"/>
</dbReference>
<dbReference type="SMART" id="SM00342">
    <property type="entry name" value="HTH_ARAC"/>
    <property type="match status" value="1"/>
</dbReference>
<dbReference type="Proteomes" id="UP000616608">
    <property type="component" value="Unassembled WGS sequence"/>
</dbReference>
<dbReference type="SUPFAM" id="SSF46689">
    <property type="entry name" value="Homeodomain-like"/>
    <property type="match status" value="2"/>
</dbReference>
<evidence type="ECO:0000313" key="12">
    <source>
        <dbReference type="Proteomes" id="UP000616608"/>
    </source>
</evidence>
<evidence type="ECO:0000256" key="7">
    <source>
        <dbReference type="ARBA" id="ARBA00023163"/>
    </source>
</evidence>
<dbReference type="InterPro" id="IPR018062">
    <property type="entry name" value="HTH_AraC-typ_CS"/>
</dbReference>
<comment type="subcellular location">
    <subcellularLocation>
        <location evidence="1">Cell membrane</location>
        <topology evidence="1">Lipid-anchor</topology>
    </subcellularLocation>
</comment>
<dbReference type="EMBL" id="BMJT01000005">
    <property type="protein sequence ID" value="GGG24021.1"/>
    <property type="molecule type" value="Genomic_DNA"/>
</dbReference>
<organism evidence="11 12">
    <name type="scientific">Lysinibacillus alkalisoli</name>
    <dbReference type="NCBI Taxonomy" id="1911548"/>
    <lineage>
        <taxon>Bacteria</taxon>
        <taxon>Bacillati</taxon>
        <taxon>Bacillota</taxon>
        <taxon>Bacilli</taxon>
        <taxon>Bacillales</taxon>
        <taxon>Bacillaceae</taxon>
        <taxon>Lysinibacillus</taxon>
    </lineage>
</organism>
<dbReference type="PRINTS" id="PR00032">
    <property type="entry name" value="HTHARAC"/>
</dbReference>
<dbReference type="PANTHER" id="PTHR30532:SF26">
    <property type="entry name" value="IRON(3+)-HYDROXAMATE-BINDING PROTEIN FHUD"/>
    <property type="match status" value="1"/>
</dbReference>
<feature type="region of interest" description="Disordered" evidence="8">
    <location>
        <begin position="350"/>
        <end position="374"/>
    </location>
</feature>
<comment type="caution">
    <text evidence="11">The sequence shown here is derived from an EMBL/GenBank/DDBJ whole genome shotgun (WGS) entry which is preliminary data.</text>
</comment>
<dbReference type="PANTHER" id="PTHR30532">
    <property type="entry name" value="IRON III DICITRATE-BINDING PERIPLASMIC PROTEIN"/>
    <property type="match status" value="1"/>
</dbReference>
<evidence type="ECO:0000256" key="5">
    <source>
        <dbReference type="ARBA" id="ARBA00023015"/>
    </source>
</evidence>
<dbReference type="InterPro" id="IPR018060">
    <property type="entry name" value="HTH_AraC"/>
</dbReference>
<dbReference type="InterPro" id="IPR020449">
    <property type="entry name" value="Tscrpt_reg_AraC-type_HTH"/>
</dbReference>
<dbReference type="GO" id="GO:0003700">
    <property type="term" value="F:DNA-binding transcription factor activity"/>
    <property type="evidence" value="ECO:0007669"/>
    <property type="project" value="InterPro"/>
</dbReference>
<evidence type="ECO:0000313" key="11">
    <source>
        <dbReference type="EMBL" id="GGG24021.1"/>
    </source>
</evidence>
<reference evidence="11" key="1">
    <citation type="journal article" date="2014" name="Int. J. Syst. Evol. Microbiol.">
        <title>Complete genome sequence of Corynebacterium casei LMG S-19264T (=DSM 44701T), isolated from a smear-ripened cheese.</title>
        <authorList>
            <consortium name="US DOE Joint Genome Institute (JGI-PGF)"/>
            <person name="Walter F."/>
            <person name="Albersmeier A."/>
            <person name="Kalinowski J."/>
            <person name="Ruckert C."/>
        </authorList>
    </citation>
    <scope>NUCLEOTIDE SEQUENCE</scope>
    <source>
        <strain evidence="11">CGMCC 1.15760</strain>
    </source>
</reference>
<protein>
    <recommendedName>
        <fullName evidence="13">Helix-turn-helix domain-containing protein</fullName>
    </recommendedName>
</protein>
<dbReference type="InterPro" id="IPR009057">
    <property type="entry name" value="Homeodomain-like_sf"/>
</dbReference>
<name>A0A917G6A8_9BACI</name>
<dbReference type="Pfam" id="PF12833">
    <property type="entry name" value="HTH_18"/>
    <property type="match status" value="1"/>
</dbReference>
<comment type="similarity">
    <text evidence="2">Belongs to the bacterial solute-binding protein 8 family.</text>
</comment>
<keyword evidence="5" id="KW-0805">Transcription regulation</keyword>
<evidence type="ECO:0008006" key="13">
    <source>
        <dbReference type="Google" id="ProtNLM"/>
    </source>
</evidence>
<accession>A0A917G6A8</accession>
<feature type="domain" description="Fe/B12 periplasmic-binding" evidence="10">
    <location>
        <begin position="391"/>
        <end position="643"/>
    </location>
</feature>
<dbReference type="PROSITE" id="PS01124">
    <property type="entry name" value="HTH_ARAC_FAMILY_2"/>
    <property type="match status" value="1"/>
</dbReference>
<proteinExistence type="inferred from homology"/>
<evidence type="ECO:0000256" key="1">
    <source>
        <dbReference type="ARBA" id="ARBA00004193"/>
    </source>
</evidence>
<dbReference type="InterPro" id="IPR051313">
    <property type="entry name" value="Bact_iron-sidero_bind"/>
</dbReference>
<evidence type="ECO:0000256" key="4">
    <source>
        <dbReference type="ARBA" id="ARBA00022729"/>
    </source>
</evidence>
<keyword evidence="6" id="KW-0238">DNA-binding</keyword>
<reference evidence="11" key="2">
    <citation type="submission" date="2020-09" db="EMBL/GenBank/DDBJ databases">
        <authorList>
            <person name="Sun Q."/>
            <person name="Zhou Y."/>
        </authorList>
    </citation>
    <scope>NUCLEOTIDE SEQUENCE</scope>
    <source>
        <strain evidence="11">CGMCC 1.15760</strain>
    </source>
</reference>
<dbReference type="Gene3D" id="3.40.50.1980">
    <property type="entry name" value="Nitrogenase molybdenum iron protein domain"/>
    <property type="match status" value="2"/>
</dbReference>
<dbReference type="GO" id="GO:1901678">
    <property type="term" value="P:iron coordination entity transport"/>
    <property type="evidence" value="ECO:0007669"/>
    <property type="project" value="UniProtKB-ARBA"/>
</dbReference>